<dbReference type="Gene3D" id="3.90.226.10">
    <property type="entry name" value="2-enoyl-CoA Hydratase, Chain A, domain 1"/>
    <property type="match status" value="1"/>
</dbReference>
<dbReference type="GO" id="GO:0008236">
    <property type="term" value="F:serine-type peptidase activity"/>
    <property type="evidence" value="ECO:0007669"/>
    <property type="project" value="UniProtKB-KW"/>
</dbReference>
<dbReference type="InterPro" id="IPR029045">
    <property type="entry name" value="ClpP/crotonase-like_dom_sf"/>
</dbReference>
<evidence type="ECO:0000256" key="1">
    <source>
        <dbReference type="ARBA" id="ARBA00008683"/>
    </source>
</evidence>
<dbReference type="AlphaFoldDB" id="A0AAD9DAP6"/>
<dbReference type="EMBL" id="JATAAI010000019">
    <property type="protein sequence ID" value="KAK1739124.1"/>
    <property type="molecule type" value="Genomic_DNA"/>
</dbReference>
<accession>A0AAD9DAP6</accession>
<feature type="region of interest" description="Disordered" evidence="5">
    <location>
        <begin position="434"/>
        <end position="459"/>
    </location>
</feature>
<evidence type="ECO:0000313" key="8">
    <source>
        <dbReference type="Proteomes" id="UP001224775"/>
    </source>
</evidence>
<dbReference type="GO" id="GO:0006508">
    <property type="term" value="P:proteolysis"/>
    <property type="evidence" value="ECO:0007669"/>
    <property type="project" value="UniProtKB-KW"/>
</dbReference>
<dbReference type="InterPro" id="IPR002142">
    <property type="entry name" value="Peptidase_S49"/>
</dbReference>
<dbReference type="InterPro" id="IPR047272">
    <property type="entry name" value="S49_SppA_C"/>
</dbReference>
<feature type="compositionally biased region" description="Acidic residues" evidence="5">
    <location>
        <begin position="105"/>
        <end position="153"/>
    </location>
</feature>
<dbReference type="PANTHER" id="PTHR42987">
    <property type="entry name" value="PEPTIDASE S49"/>
    <property type="match status" value="1"/>
</dbReference>
<name>A0AAD9DAP6_9STRA</name>
<evidence type="ECO:0000256" key="5">
    <source>
        <dbReference type="SAM" id="MobiDB-lite"/>
    </source>
</evidence>
<dbReference type="SUPFAM" id="SSF52096">
    <property type="entry name" value="ClpP/crotonase"/>
    <property type="match status" value="1"/>
</dbReference>
<feature type="compositionally biased region" description="Low complexity" evidence="5">
    <location>
        <begin position="521"/>
        <end position="533"/>
    </location>
</feature>
<dbReference type="Proteomes" id="UP001224775">
    <property type="component" value="Unassembled WGS sequence"/>
</dbReference>
<feature type="region of interest" description="Disordered" evidence="5">
    <location>
        <begin position="81"/>
        <end position="153"/>
    </location>
</feature>
<organism evidence="7 8">
    <name type="scientific">Skeletonema marinoi</name>
    <dbReference type="NCBI Taxonomy" id="267567"/>
    <lineage>
        <taxon>Eukaryota</taxon>
        <taxon>Sar</taxon>
        <taxon>Stramenopiles</taxon>
        <taxon>Ochrophyta</taxon>
        <taxon>Bacillariophyta</taxon>
        <taxon>Coscinodiscophyceae</taxon>
        <taxon>Thalassiosirophycidae</taxon>
        <taxon>Thalassiosirales</taxon>
        <taxon>Skeletonemataceae</taxon>
        <taxon>Skeletonema</taxon>
        <taxon>Skeletonema marinoi-dohrnii complex</taxon>
    </lineage>
</organism>
<dbReference type="CDD" id="cd07023">
    <property type="entry name" value="S49_Sppa_N_C"/>
    <property type="match status" value="1"/>
</dbReference>
<keyword evidence="2" id="KW-0645">Protease</keyword>
<comment type="caution">
    <text evidence="7">The sequence shown here is derived from an EMBL/GenBank/DDBJ whole genome shotgun (WGS) entry which is preliminary data.</text>
</comment>
<feature type="region of interest" description="Disordered" evidence="5">
    <location>
        <begin position="513"/>
        <end position="539"/>
    </location>
</feature>
<feature type="region of interest" description="Disordered" evidence="5">
    <location>
        <begin position="266"/>
        <end position="288"/>
    </location>
</feature>
<feature type="compositionally biased region" description="Low complexity" evidence="5">
    <location>
        <begin position="446"/>
        <end position="459"/>
    </location>
</feature>
<reference evidence="7" key="1">
    <citation type="submission" date="2023-06" db="EMBL/GenBank/DDBJ databases">
        <title>Survivors Of The Sea: Transcriptome response of Skeletonema marinoi to long-term dormancy.</title>
        <authorList>
            <person name="Pinder M.I.M."/>
            <person name="Kourtchenko O."/>
            <person name="Robertson E.K."/>
            <person name="Larsson T."/>
            <person name="Maumus F."/>
            <person name="Osuna-Cruz C.M."/>
            <person name="Vancaester E."/>
            <person name="Stenow R."/>
            <person name="Vandepoele K."/>
            <person name="Ploug H."/>
            <person name="Bruchert V."/>
            <person name="Godhe A."/>
            <person name="Topel M."/>
        </authorList>
    </citation>
    <scope>NUCLEOTIDE SEQUENCE</scope>
    <source>
        <strain evidence="7">R05AC</strain>
    </source>
</reference>
<evidence type="ECO:0000259" key="6">
    <source>
        <dbReference type="Pfam" id="PF01343"/>
    </source>
</evidence>
<dbReference type="PANTHER" id="PTHR42987:SF4">
    <property type="entry name" value="PROTEASE SOHB-RELATED"/>
    <property type="match status" value="1"/>
</dbReference>
<keyword evidence="4" id="KW-0720">Serine protease</keyword>
<keyword evidence="3 7" id="KW-0378">Hydrolase</keyword>
<dbReference type="Pfam" id="PF01343">
    <property type="entry name" value="Peptidase_S49"/>
    <property type="match status" value="1"/>
</dbReference>
<protein>
    <submittedName>
        <fullName evidence="7">Peptidase S49 family protein</fullName>
        <ecNumber evidence="7">3.4.21.-</ecNumber>
    </submittedName>
</protein>
<evidence type="ECO:0000256" key="2">
    <source>
        <dbReference type="ARBA" id="ARBA00022670"/>
    </source>
</evidence>
<gene>
    <name evidence="7" type="ORF">QTG54_010440</name>
</gene>
<evidence type="ECO:0000256" key="4">
    <source>
        <dbReference type="ARBA" id="ARBA00022825"/>
    </source>
</evidence>
<keyword evidence="8" id="KW-1185">Reference proteome</keyword>
<feature type="domain" description="Peptidase S49" evidence="6">
    <location>
        <begin position="577"/>
        <end position="681"/>
    </location>
</feature>
<evidence type="ECO:0000313" key="7">
    <source>
        <dbReference type="EMBL" id="KAK1739124.1"/>
    </source>
</evidence>
<sequence length="817" mass="90711">MKPMARCTSLYGPSRPPLLPKSSLFAMAALLCCVNANHLIGLNWPRHRRRSQPLFASTNKNYKLNNNNNMPVLSLFGVRGGGDDDLVQENPEYAPPKDDKVDNSDGTDDDDTTSDDGSDSEESEIEDDESSDVDEELSDKEQINDGEGEEQEDVVTIFKSKQSKHTSSISKSKSSKKRLSINKRLYKLWKHNQLNIYVLLAIIAFRKEIYHFCIQYNIIPTQVSPITGERKIVLRWSTDVLKLILVAEIVRRYFLPSRSSIAMTDDDSSIAKRNQTRTDDDVEEDMPTKPSPAVPLLLLLVIVILPTLLRRNVASGYAPLLLPILTSFIFRSIRGGVDSDLMKLIMPALGDGDLATRMAYMPPLEQHYAFEQLNERYYRDWGAWRKAFPTNPALQSHHYHLGRNEASETGAGRGGMSAGSPMMALIDAITSRKPSPSQLKRHELQQKQQSGGSKSKVSSLSSIYPHMYNNGTSIVLDMTKLDTMASSMERIRDQISFLVHLVQSEDEEFFQSKQSSKVELELTSNTTENSTTTGENQATDVSPPQLEVIVLLESPGGSVSSYGLAASHLQRLRSTPGIKLTICVDSVAASGGYMMACMASPGQLLCAPFAMVGSIGVIGQSVNVQKALENFGVRPYVFLGGKNKQPVGMFGDVTKDGMETMQVMIDRIHDSFREHVREAREDSLVKAFVAEGDTDKPPSNYFQLGSQTKLSHSQQSLDRVANGDVFLGVQALKLGLVDRLITSDEYIAERIQHGTRVLKLVIHRRPVGLSTLLMGPPHHSFGWKQWIVRAKSVASMIASSWSDINANNVQLKMDTRL</sequence>
<proteinExistence type="inferred from homology"/>
<dbReference type="EC" id="3.4.21.-" evidence="7"/>
<comment type="similarity">
    <text evidence="1">Belongs to the peptidase S49 family.</text>
</comment>
<evidence type="ECO:0000256" key="3">
    <source>
        <dbReference type="ARBA" id="ARBA00022801"/>
    </source>
</evidence>